<gene>
    <name evidence="1" type="ORF">SAMN04487997_2951</name>
</gene>
<evidence type="ECO:0000313" key="1">
    <source>
        <dbReference type="EMBL" id="SEJ31269.1"/>
    </source>
</evidence>
<dbReference type="OrthoDB" id="229694at2"/>
<dbReference type="SUPFAM" id="SSF53756">
    <property type="entry name" value="UDP-Glycosyltransferase/glycogen phosphorylase"/>
    <property type="match status" value="1"/>
</dbReference>
<protein>
    <submittedName>
        <fullName evidence="1">Uncharacterized protein</fullName>
    </submittedName>
</protein>
<dbReference type="AlphaFoldDB" id="A0A1H6XQD8"/>
<dbReference type="STRING" id="529704.SAMN02927913_2490"/>
<dbReference type="Proteomes" id="UP000199420">
    <property type="component" value="Unassembled WGS sequence"/>
</dbReference>
<accession>A0A1H6XQD8</accession>
<dbReference type="EMBL" id="FNYC01000006">
    <property type="protein sequence ID" value="SEJ31269.1"/>
    <property type="molecule type" value="Genomic_DNA"/>
</dbReference>
<reference evidence="1 2" key="1">
    <citation type="submission" date="2016-10" db="EMBL/GenBank/DDBJ databases">
        <authorList>
            <person name="de Groot N.N."/>
        </authorList>
    </citation>
    <scope>NUCLEOTIDE SEQUENCE [LARGE SCALE GENOMIC DNA]</scope>
    <source>
        <strain evidence="1 2">DSM 26515</strain>
    </source>
</reference>
<sequence length="392" mass="43738">MKILVLNSPEDARRIYGSALFHDDVTSTYVDGGNINPKMLLDKETPDLVLLSLEWLPFQRVVSAEARRRNIPVLYVMDGILEWSYVWNNHSFVFPAGTVLQPLIASHISVIGRHPARILAAMGLGEKISIIGLPRLDNFDRARVVASGAPPRLLICCARTPSHNNEHRISVIQALSDIKAIAEELGIGCAWRITDELAQILDVKKAAEPLTELLSTSSALITLPSTVALEGMLCGLPTAIMEYRPVPLYLETAWQIRSREHIRPTINELLYPPAEKLAYQDYCLNEELNIADAGDNLHRLIAEITAHTGKVVESAPKAPYGALDFKLVHSQISTFSSSSLASLQYEIDAYASYDKLLRTWKADLFATWPIKLLRMLRGVPLFKRINRLLESI</sequence>
<organism evidence="1 2">
    <name type="scientific">Frateuria terrea</name>
    <dbReference type="NCBI Taxonomy" id="529704"/>
    <lineage>
        <taxon>Bacteria</taxon>
        <taxon>Pseudomonadati</taxon>
        <taxon>Pseudomonadota</taxon>
        <taxon>Gammaproteobacteria</taxon>
        <taxon>Lysobacterales</taxon>
        <taxon>Rhodanobacteraceae</taxon>
        <taxon>Frateuria</taxon>
    </lineage>
</organism>
<dbReference type="RefSeq" id="WP_139202446.1">
    <property type="nucleotide sequence ID" value="NZ_FNYC01000006.1"/>
</dbReference>
<keyword evidence="2" id="KW-1185">Reference proteome</keyword>
<evidence type="ECO:0000313" key="2">
    <source>
        <dbReference type="Proteomes" id="UP000199420"/>
    </source>
</evidence>
<proteinExistence type="predicted"/>
<name>A0A1H6XQD8_9GAMM</name>